<organism evidence="2 3">
    <name type="scientific">Xylanibacter brevis</name>
    <dbReference type="NCBI Taxonomy" id="83231"/>
    <lineage>
        <taxon>Bacteria</taxon>
        <taxon>Pseudomonadati</taxon>
        <taxon>Bacteroidota</taxon>
        <taxon>Bacteroidia</taxon>
        <taxon>Bacteroidales</taxon>
        <taxon>Prevotellaceae</taxon>
        <taxon>Xylanibacter</taxon>
    </lineage>
</organism>
<dbReference type="EMBL" id="JADYTN010000005">
    <property type="protein sequence ID" value="MCF2563156.1"/>
    <property type="molecule type" value="Genomic_DNA"/>
</dbReference>
<dbReference type="InterPro" id="IPR001640">
    <property type="entry name" value="Lgt"/>
</dbReference>
<keyword evidence="1" id="KW-0812">Transmembrane</keyword>
<accession>A0ABS9CDH0</accession>
<keyword evidence="1" id="KW-0472">Membrane</keyword>
<sequence length="77" mass="8945">MDYIHWNPSLEIFSIWGVTIRWYGLLWVVGLLGSSIIVNKINKYQKEKLLVEQLFYFCFVGVLAGARIGHCIFYDAS</sequence>
<feature type="transmembrane region" description="Helical" evidence="1">
    <location>
        <begin position="20"/>
        <end position="42"/>
    </location>
</feature>
<comment type="caution">
    <text evidence="2">The sequence shown here is derived from an EMBL/GenBank/DDBJ whole genome shotgun (WGS) entry which is preliminary data.</text>
</comment>
<evidence type="ECO:0000313" key="2">
    <source>
        <dbReference type="EMBL" id="MCF2563156.1"/>
    </source>
</evidence>
<keyword evidence="2" id="KW-0808">Transferase</keyword>
<keyword evidence="1" id="KW-1133">Transmembrane helix</keyword>
<protein>
    <submittedName>
        <fullName evidence="2">Prolipoprotein diacylglyceryl transferase</fullName>
    </submittedName>
</protein>
<feature type="transmembrane region" description="Helical" evidence="1">
    <location>
        <begin position="54"/>
        <end position="76"/>
    </location>
</feature>
<dbReference type="Pfam" id="PF01790">
    <property type="entry name" value="LGT"/>
    <property type="match status" value="1"/>
</dbReference>
<gene>
    <name evidence="2" type="ORF">I6E12_03395</name>
</gene>
<keyword evidence="3" id="KW-1185">Reference proteome</keyword>
<dbReference type="RefSeq" id="WP_301637590.1">
    <property type="nucleotide sequence ID" value="NZ_JADYTN010000005.1"/>
</dbReference>
<reference evidence="2 3" key="1">
    <citation type="submission" date="2020-12" db="EMBL/GenBank/DDBJ databases">
        <title>Whole genome sequences of gut porcine anaerobes.</title>
        <authorList>
            <person name="Kubasova T."/>
            <person name="Jahodarova E."/>
            <person name="Rychlik I."/>
        </authorList>
    </citation>
    <scope>NUCLEOTIDE SEQUENCE [LARGE SCALE GENOMIC DNA]</scope>
    <source>
        <strain evidence="2 3">An925</strain>
    </source>
</reference>
<evidence type="ECO:0000256" key="1">
    <source>
        <dbReference type="SAM" id="Phobius"/>
    </source>
</evidence>
<dbReference type="Proteomes" id="UP001200470">
    <property type="component" value="Unassembled WGS sequence"/>
</dbReference>
<proteinExistence type="predicted"/>
<name>A0ABS9CDH0_9BACT</name>
<evidence type="ECO:0000313" key="3">
    <source>
        <dbReference type="Proteomes" id="UP001200470"/>
    </source>
</evidence>
<dbReference type="GO" id="GO:0016740">
    <property type="term" value="F:transferase activity"/>
    <property type="evidence" value="ECO:0007669"/>
    <property type="project" value="UniProtKB-KW"/>
</dbReference>